<evidence type="ECO:0000256" key="11">
    <source>
        <dbReference type="ARBA" id="ARBA00023306"/>
    </source>
</evidence>
<keyword evidence="11 15" id="KW-0131">Cell cycle</keyword>
<evidence type="ECO:0000256" key="4">
    <source>
        <dbReference type="ARBA" id="ARBA00022499"/>
    </source>
</evidence>
<evidence type="ECO:0000256" key="7">
    <source>
        <dbReference type="ARBA" id="ARBA00022776"/>
    </source>
</evidence>
<evidence type="ECO:0000256" key="15">
    <source>
        <dbReference type="PIRNR" id="PIRNR037303"/>
    </source>
</evidence>
<dbReference type="GO" id="GO:0030071">
    <property type="term" value="P:regulation of mitotic metaphase/anaphase transition"/>
    <property type="evidence" value="ECO:0007669"/>
    <property type="project" value="UniProtKB-UniRule"/>
</dbReference>
<dbReference type="GO" id="GO:0034399">
    <property type="term" value="C:nuclear periphery"/>
    <property type="evidence" value="ECO:0007669"/>
    <property type="project" value="TreeGrafter"/>
</dbReference>
<feature type="domain" description="Anaphase-promoting complex subunit 4 long" evidence="18">
    <location>
        <begin position="290"/>
        <end position="395"/>
    </location>
</feature>
<dbReference type="Pfam" id="PF12894">
    <property type="entry name" value="ANAPC4_WD40"/>
    <property type="match status" value="1"/>
</dbReference>
<evidence type="ECO:0000259" key="17">
    <source>
        <dbReference type="Pfam" id="PF12894"/>
    </source>
</evidence>
<evidence type="ECO:0000259" key="18">
    <source>
        <dbReference type="Pfam" id="PF12896"/>
    </source>
</evidence>
<dbReference type="Gene3D" id="2.130.10.10">
    <property type="entry name" value="YVTN repeat-like/Quinoprotein amine dehydrogenase"/>
    <property type="match status" value="1"/>
</dbReference>
<accession>A0A669EZQ9</accession>
<reference evidence="20" key="3">
    <citation type="submission" date="2025-09" db="UniProtKB">
        <authorList>
            <consortium name="Ensembl"/>
        </authorList>
    </citation>
    <scope>IDENTIFICATION</scope>
</reference>
<evidence type="ECO:0000256" key="1">
    <source>
        <dbReference type="ARBA" id="ARBA00004123"/>
    </source>
</evidence>
<dbReference type="GO" id="GO:0005680">
    <property type="term" value="C:anaphase-promoting complex"/>
    <property type="evidence" value="ECO:0007669"/>
    <property type="project" value="UniProtKB-UniRule"/>
</dbReference>
<gene>
    <name evidence="20" type="primary">ANAPC4</name>
    <name evidence="20" type="synonym">anapc4</name>
</gene>
<protein>
    <recommendedName>
        <fullName evidence="3 15">Anaphase-promoting complex subunit 4</fullName>
    </recommendedName>
    <alternativeName>
        <fullName evidence="14 15">Cyclosome subunit 4</fullName>
    </alternativeName>
</protein>
<evidence type="ECO:0000313" key="20">
    <source>
        <dbReference type="Ensembl" id="ENSONIP00000076730.1"/>
    </source>
</evidence>
<evidence type="ECO:0000256" key="3">
    <source>
        <dbReference type="ARBA" id="ARBA00016067"/>
    </source>
</evidence>
<feature type="compositionally biased region" description="Acidic residues" evidence="16">
    <location>
        <begin position="760"/>
        <end position="769"/>
    </location>
</feature>
<keyword evidence="8 15" id="KW-0833">Ubl conjugation pathway</keyword>
<evidence type="ECO:0000256" key="8">
    <source>
        <dbReference type="ARBA" id="ARBA00022786"/>
    </source>
</evidence>
<dbReference type="PANTHER" id="PTHR13260">
    <property type="entry name" value="ANAPHASE PROMOTING COMPLEX SUBUNIT 4 APC4"/>
    <property type="match status" value="1"/>
</dbReference>
<dbReference type="InterPro" id="IPR056358">
    <property type="entry name" value="APC4_C"/>
</dbReference>
<dbReference type="InterPro" id="IPR015943">
    <property type="entry name" value="WD40/YVTN_repeat-like_dom_sf"/>
</dbReference>
<keyword evidence="10" id="KW-0539">Nucleus</keyword>
<dbReference type="PANTHER" id="PTHR13260:SF0">
    <property type="entry name" value="ANAPHASE-PROMOTING COMPLEX SUBUNIT 4"/>
    <property type="match status" value="1"/>
</dbReference>
<organism evidence="20 21">
    <name type="scientific">Oreochromis niloticus</name>
    <name type="common">Nile tilapia</name>
    <name type="synonym">Tilapia nilotica</name>
    <dbReference type="NCBI Taxonomy" id="8128"/>
    <lineage>
        <taxon>Eukaryota</taxon>
        <taxon>Metazoa</taxon>
        <taxon>Chordata</taxon>
        <taxon>Craniata</taxon>
        <taxon>Vertebrata</taxon>
        <taxon>Euteleostomi</taxon>
        <taxon>Actinopterygii</taxon>
        <taxon>Neopterygii</taxon>
        <taxon>Teleostei</taxon>
        <taxon>Neoteleostei</taxon>
        <taxon>Acanthomorphata</taxon>
        <taxon>Ovalentaria</taxon>
        <taxon>Cichlomorphae</taxon>
        <taxon>Cichliformes</taxon>
        <taxon>Cichlidae</taxon>
        <taxon>African cichlids</taxon>
        <taxon>Pseudocrenilabrinae</taxon>
        <taxon>Oreochromini</taxon>
        <taxon>Oreochromis</taxon>
    </lineage>
</organism>
<evidence type="ECO:0000256" key="6">
    <source>
        <dbReference type="ARBA" id="ARBA00022618"/>
    </source>
</evidence>
<dbReference type="PIRSF" id="PIRSF037303">
    <property type="entry name" value="APC4"/>
    <property type="match status" value="1"/>
</dbReference>
<comment type="subcellular location">
    <subcellularLocation>
        <location evidence="1">Nucleus</location>
    </subcellularLocation>
</comment>
<evidence type="ECO:0000256" key="13">
    <source>
        <dbReference type="ARBA" id="ARBA00061648"/>
    </source>
</evidence>
<dbReference type="FunFam" id="2.130.10.10:FF:001243">
    <property type="entry name" value="Anaphase-promoting complex subunit 4"/>
    <property type="match status" value="1"/>
</dbReference>
<keyword evidence="5" id="KW-0597">Phosphoprotein</keyword>
<keyword evidence="9" id="KW-0832">Ubl conjugation</keyword>
<dbReference type="Pfam" id="PF12896">
    <property type="entry name" value="ANAPC4"/>
    <property type="match status" value="2"/>
</dbReference>
<reference evidence="21" key="1">
    <citation type="submission" date="2012-01" db="EMBL/GenBank/DDBJ databases">
        <title>The Genome Sequence of Oreochromis niloticus (Nile Tilapia).</title>
        <authorList>
            <consortium name="Broad Institute Genome Assembly Team"/>
            <consortium name="Broad Institute Sequencing Platform"/>
            <person name="Di Palma F."/>
            <person name="Johnson J."/>
            <person name="Lander E.S."/>
            <person name="Lindblad-Toh K."/>
        </authorList>
    </citation>
    <scope>NUCLEOTIDE SEQUENCE [LARGE SCALE GENOMIC DNA]</scope>
</reference>
<dbReference type="UniPathway" id="UPA00143"/>
<dbReference type="GO" id="GO:0070979">
    <property type="term" value="P:protein K11-linked ubiquitination"/>
    <property type="evidence" value="ECO:0007669"/>
    <property type="project" value="UniProtKB-UniRule"/>
</dbReference>
<dbReference type="InterPro" id="IPR024790">
    <property type="entry name" value="APC4_long_dom"/>
</dbReference>
<sequence length="769" mass="87001">MPAFRQVGEKQLPNPVLCMAWSPKRDLIALANTTGELLLHRLAGFQRVWTLPPSEYTGKEITAIAWRPDGKILAFSLGDTKQVVLCDVEKAEILHVFPMQSPVTCMHWMEVIEESSALSSFYNSEDESKLFLPKLPTLPKSYSTTSKIFSEEKSDEILKLLGEVRLNILVLGGNASFVELYAYGMYKIATLEGVLGTCRSLSLSSDLKSLSVITEVRSADDNPEICYVQLDTGLLSDCLPEVTRMARKFTHISTLLQYLHLSLTCMCEAWEDILMQMDLRLTKFVQEKNTSTQGLKKLGQSIESSYSSIQKLVISHLQSGSEALLYHLSEVKGMALWKQKFEPLGLDAAAIEGAITAVGSFSLKANELLQVIDKSMKNFKAFFRWLYVAMLRMCEEHVPPELNKMTQKDIAFVADFLSEHFSENEELFGRKGKYFNVERVGQYLKDEDEDLVSPPNTKGNQWLKFLQDSTHLKGSPLLFPSYPQKSLHFVKRMMENVIENCLQKPAEVIGKSVKQAIFLPLYNVPESSENTPRLFELPSLWNDKKAKMHYVVFCMPEISPHKLYLLRRGTDPNRYISVIQCVLVFFVRSHYVYSYLDARFYDDEMLTVVLQGSEEFNARRVLAQIPISSSLSCETEFNWEPNLRFVLDQQSSSIPSQGLVLGNQWRELENMKAQFVAVNGIRKVACVLSTNLRHIRVFEMDVEDEDEEGADSQNASADQEGLEATMSSQGQGEEENLEAEGGAGEQEEGEGVFQKSEEHLESEEALDLP</sequence>
<dbReference type="InterPro" id="IPR017169">
    <property type="entry name" value="APC4_metazoa"/>
</dbReference>
<evidence type="ECO:0000256" key="14">
    <source>
        <dbReference type="ARBA" id="ARBA00082690"/>
    </source>
</evidence>
<dbReference type="Ensembl" id="ENSONIT00000054614.1">
    <property type="protein sequence ID" value="ENSONIP00000076730.1"/>
    <property type="gene ID" value="ENSONIG00000003071.2"/>
</dbReference>
<dbReference type="GO" id="GO:0031145">
    <property type="term" value="P:anaphase-promoting complex-dependent catabolic process"/>
    <property type="evidence" value="ECO:0007669"/>
    <property type="project" value="UniProtKB-UniRule"/>
</dbReference>
<dbReference type="InterPro" id="IPR024789">
    <property type="entry name" value="APC4"/>
</dbReference>
<keyword evidence="7 15" id="KW-0498">Mitosis</keyword>
<dbReference type="GeneTree" id="ENSGT00390000004612"/>
<keyword evidence="4" id="KW-1017">Isopeptide bond</keyword>
<dbReference type="InterPro" id="IPR024977">
    <property type="entry name" value="Apc4-like_WD40_dom"/>
</dbReference>
<feature type="region of interest" description="Disordered" evidence="16">
    <location>
        <begin position="703"/>
        <end position="769"/>
    </location>
</feature>
<dbReference type="GO" id="GO:0051301">
    <property type="term" value="P:cell division"/>
    <property type="evidence" value="ECO:0007669"/>
    <property type="project" value="UniProtKB-KW"/>
</dbReference>
<name>A0A669EZQ9_ORENI</name>
<dbReference type="Proteomes" id="UP000005207">
    <property type="component" value="Linkage group LG23"/>
</dbReference>
<evidence type="ECO:0000256" key="2">
    <source>
        <dbReference type="ARBA" id="ARBA00004906"/>
    </source>
</evidence>
<evidence type="ECO:0000256" key="10">
    <source>
        <dbReference type="ARBA" id="ARBA00023242"/>
    </source>
</evidence>
<evidence type="ECO:0000256" key="16">
    <source>
        <dbReference type="SAM" id="MobiDB-lite"/>
    </source>
</evidence>
<keyword evidence="21" id="KW-1185">Reference proteome</keyword>
<feature type="domain" description="Anaphase-promoting complex subunit 4-like WD40" evidence="17">
    <location>
        <begin position="19"/>
        <end position="110"/>
    </location>
</feature>
<evidence type="ECO:0000256" key="5">
    <source>
        <dbReference type="ARBA" id="ARBA00022553"/>
    </source>
</evidence>
<evidence type="ECO:0000256" key="9">
    <source>
        <dbReference type="ARBA" id="ARBA00022843"/>
    </source>
</evidence>
<comment type="function">
    <text evidence="12">Component of the anaphase promoting complex/cyclosome (APC/C), a cell cycle-regulated E3 ubiquitin ligase that controls progression through mitosis and the G1 phase of the cell cycle. The APC/C complex acts by mediating ubiquitination and subsequent degradation of target proteins: it mainly mediates the formation of 'Lys-11'-linked polyubiquitin chains and, to a lower extent, the formation of 'Lys-48'- and 'Lys-63'-linked polyubiquitin chains. The APC/C complex catalyzes assembly of branched 'Lys-11'-/'Lys-48'-linked branched ubiquitin chains on target proteins.</text>
</comment>
<evidence type="ECO:0000259" key="19">
    <source>
        <dbReference type="Pfam" id="PF23405"/>
    </source>
</evidence>
<comment type="pathway">
    <text evidence="2 15">Protein modification; protein ubiquitination.</text>
</comment>
<feature type="domain" description="Anaphase-promoting complex subunit 4 C-terminal half WD40" evidence="19">
    <location>
        <begin position="540"/>
        <end position="699"/>
    </location>
</feature>
<reference evidence="20" key="2">
    <citation type="submission" date="2025-08" db="UniProtKB">
        <authorList>
            <consortium name="Ensembl"/>
        </authorList>
    </citation>
    <scope>IDENTIFICATION</scope>
</reference>
<evidence type="ECO:0000256" key="12">
    <source>
        <dbReference type="ARBA" id="ARBA00045696"/>
    </source>
</evidence>
<proteinExistence type="inferred from homology"/>
<keyword evidence="6 15" id="KW-0132">Cell division</keyword>
<feature type="domain" description="Anaphase-promoting complex subunit 4 long" evidence="18">
    <location>
        <begin position="227"/>
        <end position="288"/>
    </location>
</feature>
<dbReference type="SUPFAM" id="SSF69322">
    <property type="entry name" value="Tricorn protease domain 2"/>
    <property type="match status" value="1"/>
</dbReference>
<dbReference type="AlphaFoldDB" id="A0A669EZQ9"/>
<comment type="similarity">
    <text evidence="13 15">Belongs to the APC4 family.</text>
</comment>
<dbReference type="Pfam" id="PF23405">
    <property type="entry name" value="WD40_APC4_C-half"/>
    <property type="match status" value="1"/>
</dbReference>
<evidence type="ECO:0000313" key="21">
    <source>
        <dbReference type="Proteomes" id="UP000005207"/>
    </source>
</evidence>